<dbReference type="InParanoid" id="A0A7J8CZ11"/>
<dbReference type="EMBL" id="JACASF010000019">
    <property type="protein sequence ID" value="KAF6416128.1"/>
    <property type="molecule type" value="Genomic_DNA"/>
</dbReference>
<evidence type="ECO:0000313" key="2">
    <source>
        <dbReference type="EMBL" id="KAF6416128.1"/>
    </source>
</evidence>
<sequence length="181" mass="19388">MMSEVIWCPVPPTPNHLSLSQTRFSQFPQPGSASICLPQIPAVNPAGLPLRMCMPSPPVASPYSFSIDSRGCWGDSMSQHRPSAQSRAWAVFAFRVLVIITIFAWRMYSLSLPLSGRAPGEGVAARAGRLGVRARAMAEETCGEAPGNASCLGSPCVLRARFTVCRTLRGIHTESSLKAGT</sequence>
<keyword evidence="3" id="KW-1185">Reference proteome</keyword>
<comment type="caution">
    <text evidence="2">The sequence shown here is derived from an EMBL/GenBank/DDBJ whole genome shotgun (WGS) entry which is preliminary data.</text>
</comment>
<accession>A0A7J8CZ11</accession>
<evidence type="ECO:0000256" key="1">
    <source>
        <dbReference type="SAM" id="Phobius"/>
    </source>
</evidence>
<name>A0A7J8CZ11_MOLMO</name>
<keyword evidence="1" id="KW-1133">Transmembrane helix</keyword>
<organism evidence="2 3">
    <name type="scientific">Molossus molossus</name>
    <name type="common">Pallas' mastiff bat</name>
    <name type="synonym">Vespertilio molossus</name>
    <dbReference type="NCBI Taxonomy" id="27622"/>
    <lineage>
        <taxon>Eukaryota</taxon>
        <taxon>Metazoa</taxon>
        <taxon>Chordata</taxon>
        <taxon>Craniata</taxon>
        <taxon>Vertebrata</taxon>
        <taxon>Euteleostomi</taxon>
        <taxon>Mammalia</taxon>
        <taxon>Eutheria</taxon>
        <taxon>Laurasiatheria</taxon>
        <taxon>Chiroptera</taxon>
        <taxon>Yangochiroptera</taxon>
        <taxon>Molossidae</taxon>
        <taxon>Molossus</taxon>
    </lineage>
</organism>
<keyword evidence="1" id="KW-0472">Membrane</keyword>
<gene>
    <name evidence="2" type="ORF">HJG59_009442</name>
</gene>
<protein>
    <submittedName>
        <fullName evidence="2">Uncharacterized protein</fullName>
    </submittedName>
</protein>
<dbReference type="Proteomes" id="UP000550707">
    <property type="component" value="Unassembled WGS sequence"/>
</dbReference>
<proteinExistence type="predicted"/>
<reference evidence="2 3" key="1">
    <citation type="journal article" date="2020" name="Nature">
        <title>Six reference-quality genomes reveal evolution of bat adaptations.</title>
        <authorList>
            <person name="Jebb D."/>
            <person name="Huang Z."/>
            <person name="Pippel M."/>
            <person name="Hughes G.M."/>
            <person name="Lavrichenko K."/>
            <person name="Devanna P."/>
            <person name="Winkler S."/>
            <person name="Jermiin L.S."/>
            <person name="Skirmuntt E.C."/>
            <person name="Katzourakis A."/>
            <person name="Burkitt-Gray L."/>
            <person name="Ray D.A."/>
            <person name="Sullivan K.A.M."/>
            <person name="Roscito J.G."/>
            <person name="Kirilenko B.M."/>
            <person name="Davalos L.M."/>
            <person name="Corthals A.P."/>
            <person name="Power M.L."/>
            <person name="Jones G."/>
            <person name="Ransome R.D."/>
            <person name="Dechmann D.K.N."/>
            <person name="Locatelli A.G."/>
            <person name="Puechmaille S.J."/>
            <person name="Fedrigo O."/>
            <person name="Jarvis E.D."/>
            <person name="Hiller M."/>
            <person name="Vernes S.C."/>
            <person name="Myers E.W."/>
            <person name="Teeling E.C."/>
        </authorList>
    </citation>
    <scope>NUCLEOTIDE SEQUENCE [LARGE SCALE GENOMIC DNA]</scope>
    <source>
        <strain evidence="2">MMolMol1</strain>
        <tissue evidence="2">Muscle</tissue>
    </source>
</reference>
<dbReference type="AlphaFoldDB" id="A0A7J8CZ11"/>
<feature type="transmembrane region" description="Helical" evidence="1">
    <location>
        <begin position="88"/>
        <end position="108"/>
    </location>
</feature>
<keyword evidence="1" id="KW-0812">Transmembrane</keyword>
<evidence type="ECO:0000313" key="3">
    <source>
        <dbReference type="Proteomes" id="UP000550707"/>
    </source>
</evidence>